<evidence type="ECO:0000256" key="5">
    <source>
        <dbReference type="ARBA" id="ARBA00023136"/>
    </source>
</evidence>
<dbReference type="Gene3D" id="1.20.1250.20">
    <property type="entry name" value="MFS general substrate transporter like domains"/>
    <property type="match status" value="1"/>
</dbReference>
<dbReference type="InterPro" id="IPR020846">
    <property type="entry name" value="MFS_dom"/>
</dbReference>
<keyword evidence="5 8" id="KW-0472">Membrane</keyword>
<evidence type="ECO:0000313" key="10">
    <source>
        <dbReference type="EMBL" id="CZR62344.1"/>
    </source>
</evidence>
<feature type="transmembrane region" description="Helical" evidence="8">
    <location>
        <begin position="111"/>
        <end position="130"/>
    </location>
</feature>
<dbReference type="SUPFAM" id="SSF103473">
    <property type="entry name" value="MFS general substrate transporter"/>
    <property type="match status" value="1"/>
</dbReference>
<keyword evidence="11" id="KW-1185">Reference proteome</keyword>
<dbReference type="GO" id="GO:0022857">
    <property type="term" value="F:transmembrane transporter activity"/>
    <property type="evidence" value="ECO:0007669"/>
    <property type="project" value="InterPro"/>
</dbReference>
<dbReference type="EMBL" id="FJOG01000020">
    <property type="protein sequence ID" value="CZR62344.1"/>
    <property type="molecule type" value="Genomic_DNA"/>
</dbReference>
<protein>
    <submittedName>
        <fullName evidence="10">Related to putative multidrug transporter Mfs1.1 (Major facilitator family protein)</fullName>
    </submittedName>
</protein>
<feature type="transmembrane region" description="Helical" evidence="8">
    <location>
        <begin position="426"/>
        <end position="452"/>
    </location>
</feature>
<evidence type="ECO:0000256" key="8">
    <source>
        <dbReference type="SAM" id="Phobius"/>
    </source>
</evidence>
<dbReference type="PANTHER" id="PTHR23501:SF187">
    <property type="entry name" value="MAJOR FACILITATOR SUPERFAMILY (MFS) PROFILE DOMAIN-CONTAINING PROTEIN"/>
    <property type="match status" value="1"/>
</dbReference>
<feature type="transmembrane region" description="Helical" evidence="8">
    <location>
        <begin position="370"/>
        <end position="389"/>
    </location>
</feature>
<feature type="transmembrane region" description="Helical" evidence="8">
    <location>
        <begin position="395"/>
        <end position="414"/>
    </location>
</feature>
<keyword evidence="4 8" id="KW-1133">Transmembrane helix</keyword>
<feature type="region of interest" description="Disordered" evidence="7">
    <location>
        <begin position="1"/>
        <end position="32"/>
    </location>
</feature>
<keyword evidence="6" id="KW-0325">Glycoprotein</keyword>
<feature type="transmembrane region" description="Helical" evidence="8">
    <location>
        <begin position="261"/>
        <end position="281"/>
    </location>
</feature>
<name>A0A1L7XBD3_9HELO</name>
<dbReference type="OrthoDB" id="10021397at2759"/>
<feature type="domain" description="Major facilitator superfamily (MFS) profile" evidence="9">
    <location>
        <begin position="47"/>
        <end position="482"/>
    </location>
</feature>
<feature type="transmembrane region" description="Helical" evidence="8">
    <location>
        <begin position="302"/>
        <end position="326"/>
    </location>
</feature>
<sequence length="557" mass="60963">MSSLTTEEGFQKEENNQPATVKVTKNGDCSNNNVPGAQARDWRFWMVFVALSITGLTSATEATIISTALPTIVHNLEVGSNYAWVANSYFLTSMLVQPLFGQLADIWGRRWPMICSVIILIIGSAIYGWATNGAILIAGRTIQGIGSGGASMLVELIIYDLVPLHERSKSMRIIMGTFTIGTAVGPFLGGIIWVFWLNLLVRGAALAFLVPFLQVHFTKKPTFLSKIRPIDWLGDLILHPSLISILLALTDAGTKSPWSSWRILVPLILGFAGLALFQMYESSPWCTEPTVPNKLFKHCTSLAAYILTLIHVLTSVWAVYFFPLYFQSVLGSTPPRSGVQILPTFMILLPFAIISGLVVTKTGRYRPMHLVGFAIMTLGFGLSTLLTSHSSTAEWIIYQGIITAGSGIIISSLLPAIQVSLEDSDAAASTALFSFTRSFGAIWGFSIPVAVFNTQFDKLLYLIKDSTARGLLSGGKAYEYASREFIYSLEGQVREQIIGVYTDALKTVWQVGIDVAGVGFLVVFVEKEIRMRKELKSEYGLKGVKEKMADVAPPSTV</sequence>
<feature type="transmembrane region" description="Helical" evidence="8">
    <location>
        <begin position="44"/>
        <end position="69"/>
    </location>
</feature>
<keyword evidence="2" id="KW-0813">Transport</keyword>
<feature type="transmembrane region" description="Helical" evidence="8">
    <location>
        <begin position="507"/>
        <end position="525"/>
    </location>
</feature>
<evidence type="ECO:0000256" key="3">
    <source>
        <dbReference type="ARBA" id="ARBA00022692"/>
    </source>
</evidence>
<accession>A0A1L7XBD3</accession>
<dbReference type="Pfam" id="PF07690">
    <property type="entry name" value="MFS_1"/>
    <property type="match status" value="1"/>
</dbReference>
<gene>
    <name evidence="10" type="ORF">PAC_12241</name>
</gene>
<evidence type="ECO:0000313" key="11">
    <source>
        <dbReference type="Proteomes" id="UP000184330"/>
    </source>
</evidence>
<dbReference type="PRINTS" id="PR01036">
    <property type="entry name" value="TCRTETB"/>
</dbReference>
<dbReference type="AlphaFoldDB" id="A0A1L7XBD3"/>
<evidence type="ECO:0000259" key="9">
    <source>
        <dbReference type="PROSITE" id="PS50850"/>
    </source>
</evidence>
<proteinExistence type="predicted"/>
<evidence type="ECO:0000256" key="1">
    <source>
        <dbReference type="ARBA" id="ARBA00004141"/>
    </source>
</evidence>
<evidence type="ECO:0000256" key="4">
    <source>
        <dbReference type="ARBA" id="ARBA00022989"/>
    </source>
</evidence>
<feature type="transmembrane region" description="Helical" evidence="8">
    <location>
        <begin position="199"/>
        <end position="218"/>
    </location>
</feature>
<dbReference type="GO" id="GO:0005886">
    <property type="term" value="C:plasma membrane"/>
    <property type="evidence" value="ECO:0007669"/>
    <property type="project" value="TreeGrafter"/>
</dbReference>
<organism evidence="10 11">
    <name type="scientific">Phialocephala subalpina</name>
    <dbReference type="NCBI Taxonomy" id="576137"/>
    <lineage>
        <taxon>Eukaryota</taxon>
        <taxon>Fungi</taxon>
        <taxon>Dikarya</taxon>
        <taxon>Ascomycota</taxon>
        <taxon>Pezizomycotina</taxon>
        <taxon>Leotiomycetes</taxon>
        <taxon>Helotiales</taxon>
        <taxon>Mollisiaceae</taxon>
        <taxon>Phialocephala</taxon>
        <taxon>Phialocephala fortinii species complex</taxon>
    </lineage>
</organism>
<feature type="transmembrane region" description="Helical" evidence="8">
    <location>
        <begin position="173"/>
        <end position="193"/>
    </location>
</feature>
<dbReference type="InterPro" id="IPR011701">
    <property type="entry name" value="MFS"/>
</dbReference>
<dbReference type="Gene3D" id="1.20.1720.10">
    <property type="entry name" value="Multidrug resistance protein D"/>
    <property type="match status" value="1"/>
</dbReference>
<dbReference type="Proteomes" id="UP000184330">
    <property type="component" value="Unassembled WGS sequence"/>
</dbReference>
<evidence type="ECO:0000256" key="7">
    <source>
        <dbReference type="SAM" id="MobiDB-lite"/>
    </source>
</evidence>
<feature type="transmembrane region" description="Helical" evidence="8">
    <location>
        <begin position="81"/>
        <end position="99"/>
    </location>
</feature>
<evidence type="ECO:0000256" key="6">
    <source>
        <dbReference type="ARBA" id="ARBA00023180"/>
    </source>
</evidence>
<dbReference type="PROSITE" id="PS50850">
    <property type="entry name" value="MFS"/>
    <property type="match status" value="1"/>
</dbReference>
<feature type="transmembrane region" description="Helical" evidence="8">
    <location>
        <begin position="142"/>
        <end position="161"/>
    </location>
</feature>
<feature type="transmembrane region" description="Helical" evidence="8">
    <location>
        <begin position="338"/>
        <end position="358"/>
    </location>
</feature>
<comment type="subcellular location">
    <subcellularLocation>
        <location evidence="1">Membrane</location>
        <topology evidence="1">Multi-pass membrane protein</topology>
    </subcellularLocation>
</comment>
<evidence type="ECO:0000256" key="2">
    <source>
        <dbReference type="ARBA" id="ARBA00022448"/>
    </source>
</evidence>
<dbReference type="PANTHER" id="PTHR23501">
    <property type="entry name" value="MAJOR FACILITATOR SUPERFAMILY"/>
    <property type="match status" value="1"/>
</dbReference>
<reference evidence="10 11" key="1">
    <citation type="submission" date="2016-03" db="EMBL/GenBank/DDBJ databases">
        <authorList>
            <person name="Ploux O."/>
        </authorList>
    </citation>
    <scope>NUCLEOTIDE SEQUENCE [LARGE SCALE GENOMIC DNA]</scope>
    <source>
        <strain evidence="10 11">UAMH 11012</strain>
    </source>
</reference>
<dbReference type="InterPro" id="IPR036259">
    <property type="entry name" value="MFS_trans_sf"/>
</dbReference>
<keyword evidence="3 8" id="KW-0812">Transmembrane</keyword>